<sequence length="197" mass="22696">MPISYITRIFANHQDPDVTSAMTDWLKLNPNIEIIASPSTNTLIEHYLPDGESYNYFNTERSPTLTLDSGAVLEFIPSPFMHFAGAVSVYDRHTKTLFSGDIWAAISLEWKLILEDDFDEHIENMDFFHQGYIGSNKAARNFLINFKDKEVKHIMPQHGSIILEENVKKAFSYLKNLKCGMDYYPTITDEELSFIEE</sequence>
<dbReference type="AlphaFoldDB" id="A0A1W1CYF4"/>
<dbReference type="InterPro" id="IPR036866">
    <property type="entry name" value="RibonucZ/Hydroxyglut_hydro"/>
</dbReference>
<dbReference type="PANTHER" id="PTHR43041">
    <property type="entry name" value="HYDROLASE, METALLO-BETA-LACTAMASE SUPERFAMILY"/>
    <property type="match status" value="1"/>
</dbReference>
<dbReference type="Gene3D" id="3.60.15.10">
    <property type="entry name" value="Ribonuclease Z/Hydroxyacylglutathione hydrolase-like"/>
    <property type="match status" value="1"/>
</dbReference>
<dbReference type="EMBL" id="FPHM01000172">
    <property type="protein sequence ID" value="SFV70809.1"/>
    <property type="molecule type" value="Genomic_DNA"/>
</dbReference>
<organism evidence="2">
    <name type="scientific">hydrothermal vent metagenome</name>
    <dbReference type="NCBI Taxonomy" id="652676"/>
    <lineage>
        <taxon>unclassified sequences</taxon>
        <taxon>metagenomes</taxon>
        <taxon>ecological metagenomes</taxon>
    </lineage>
</organism>
<proteinExistence type="predicted"/>
<evidence type="ECO:0000313" key="2">
    <source>
        <dbReference type="EMBL" id="SFV70809.1"/>
    </source>
</evidence>
<accession>A0A1W1CYF4</accession>
<name>A0A1W1CYF4_9ZZZZ</name>
<feature type="domain" description="ODP" evidence="1">
    <location>
        <begin position="2"/>
        <end position="159"/>
    </location>
</feature>
<dbReference type="PANTHER" id="PTHR43041:SF1">
    <property type="entry name" value="METALLO-BETA-LACTAMASE DOMAIN-CONTAINING PROTEIN"/>
    <property type="match status" value="1"/>
</dbReference>
<protein>
    <submittedName>
        <fullName evidence="2">Beta-lactamase domain protein</fullName>
    </submittedName>
</protein>
<dbReference type="InterPro" id="IPR045761">
    <property type="entry name" value="ODP_dom"/>
</dbReference>
<dbReference type="SUPFAM" id="SSF56281">
    <property type="entry name" value="Metallo-hydrolase/oxidoreductase"/>
    <property type="match status" value="1"/>
</dbReference>
<dbReference type="Pfam" id="PF19583">
    <property type="entry name" value="ODP"/>
    <property type="match status" value="1"/>
</dbReference>
<evidence type="ECO:0000259" key="1">
    <source>
        <dbReference type="Pfam" id="PF19583"/>
    </source>
</evidence>
<gene>
    <name evidence="2" type="ORF">MNB_SV-13-325</name>
</gene>
<reference evidence="2" key="1">
    <citation type="submission" date="2016-10" db="EMBL/GenBank/DDBJ databases">
        <authorList>
            <person name="de Groot N.N."/>
        </authorList>
    </citation>
    <scope>NUCLEOTIDE SEQUENCE</scope>
</reference>